<sequence>MKEKLLTILENSRNYTLAVANAMPEAKFSFKLVNESWEFGDLLNHIAYGIEWWDAHIIRKIETEWNPPMTPKTKDELLKYIDKSFGILKDTLQKSEMTDEDILAFNSAFDHITHHRGQAVLFLRQNNITPPEYAY</sequence>
<proteinExistence type="predicted"/>
<dbReference type="Pfam" id="PF12867">
    <property type="entry name" value="DinB_2"/>
    <property type="match status" value="1"/>
</dbReference>
<evidence type="ECO:0000259" key="1">
    <source>
        <dbReference type="Pfam" id="PF12867"/>
    </source>
</evidence>
<dbReference type="SUPFAM" id="SSF109854">
    <property type="entry name" value="DinB/YfiT-like putative metalloenzymes"/>
    <property type="match status" value="1"/>
</dbReference>
<dbReference type="Gene3D" id="1.20.120.450">
    <property type="entry name" value="dinb family like domain"/>
    <property type="match status" value="1"/>
</dbReference>
<accession>A0ABV8EQ50</accession>
<dbReference type="InterPro" id="IPR024775">
    <property type="entry name" value="DinB-like"/>
</dbReference>
<comment type="caution">
    <text evidence="2">The sequence shown here is derived from an EMBL/GenBank/DDBJ whole genome shotgun (WGS) entry which is preliminary data.</text>
</comment>
<evidence type="ECO:0000313" key="3">
    <source>
        <dbReference type="Proteomes" id="UP001595766"/>
    </source>
</evidence>
<reference evidence="3" key="1">
    <citation type="journal article" date="2019" name="Int. J. Syst. Evol. Microbiol.">
        <title>The Global Catalogue of Microorganisms (GCM) 10K type strain sequencing project: providing services to taxonomists for standard genome sequencing and annotation.</title>
        <authorList>
            <consortium name="The Broad Institute Genomics Platform"/>
            <consortium name="The Broad Institute Genome Sequencing Center for Infectious Disease"/>
            <person name="Wu L."/>
            <person name="Ma J."/>
        </authorList>
    </citation>
    <scope>NUCLEOTIDE SEQUENCE [LARGE SCALE GENOMIC DNA]</scope>
    <source>
        <strain evidence="3">CECT 8551</strain>
    </source>
</reference>
<evidence type="ECO:0000313" key="2">
    <source>
        <dbReference type="EMBL" id="MFC3977288.1"/>
    </source>
</evidence>
<protein>
    <submittedName>
        <fullName evidence="2">DinB family protein</fullName>
    </submittedName>
</protein>
<name>A0ABV8EQ50_9BACT</name>
<dbReference type="InterPro" id="IPR034660">
    <property type="entry name" value="DinB/YfiT-like"/>
</dbReference>
<dbReference type="EMBL" id="JBHSAV010000053">
    <property type="protein sequence ID" value="MFC3977288.1"/>
    <property type="molecule type" value="Genomic_DNA"/>
</dbReference>
<feature type="domain" description="DinB-like" evidence="1">
    <location>
        <begin position="9"/>
        <end position="101"/>
    </location>
</feature>
<keyword evidence="3" id="KW-1185">Reference proteome</keyword>
<organism evidence="2 3">
    <name type="scientific">Belliella kenyensis</name>
    <dbReference type="NCBI Taxonomy" id="1472724"/>
    <lineage>
        <taxon>Bacteria</taxon>
        <taxon>Pseudomonadati</taxon>
        <taxon>Bacteroidota</taxon>
        <taxon>Cytophagia</taxon>
        <taxon>Cytophagales</taxon>
        <taxon>Cyclobacteriaceae</taxon>
        <taxon>Belliella</taxon>
    </lineage>
</organism>
<gene>
    <name evidence="2" type="ORF">ACFOUP_12955</name>
</gene>
<dbReference type="Proteomes" id="UP001595766">
    <property type="component" value="Unassembled WGS sequence"/>
</dbReference>
<dbReference type="RefSeq" id="WP_241291992.1">
    <property type="nucleotide sequence ID" value="NZ_JAKZGR010000002.1"/>
</dbReference>